<dbReference type="InterPro" id="IPR000172">
    <property type="entry name" value="GMC_OxRdtase_N"/>
</dbReference>
<proteinExistence type="inferred from homology"/>
<comment type="caution">
    <text evidence="17">The sequence shown here is derived from an EMBL/GenBank/DDBJ whole genome shotgun (WGS) entry which is preliminary data.</text>
</comment>
<dbReference type="Pfam" id="PF00732">
    <property type="entry name" value="GMC_oxred_N"/>
    <property type="match status" value="1"/>
</dbReference>
<dbReference type="Gene3D" id="3.50.50.60">
    <property type="entry name" value="FAD/NAD(P)-binding domain"/>
    <property type="match status" value="1"/>
</dbReference>
<dbReference type="PANTHER" id="PTHR11552:SF213">
    <property type="entry name" value="DEHYDROGENASE, PUTATIVE-RELATED"/>
    <property type="match status" value="1"/>
</dbReference>
<dbReference type="PANTHER" id="PTHR11552">
    <property type="entry name" value="GLUCOSE-METHANOL-CHOLINE GMC OXIDOREDUCTASE"/>
    <property type="match status" value="1"/>
</dbReference>
<dbReference type="InterPro" id="IPR012132">
    <property type="entry name" value="GMC_OxRdtase"/>
</dbReference>
<comment type="similarity">
    <text evidence="3">Belongs to the GMC oxidoreductase family.</text>
</comment>
<evidence type="ECO:0000256" key="11">
    <source>
        <dbReference type="ARBA" id="ARBA00034050"/>
    </source>
</evidence>
<keyword evidence="18" id="KW-1185">Reference proteome</keyword>
<dbReference type="SUPFAM" id="SSF54373">
    <property type="entry name" value="FAD-linked reductases, C-terminal domain"/>
    <property type="match status" value="1"/>
</dbReference>
<name>A0A9P6CVS2_9AGAR</name>
<feature type="binding site" evidence="13">
    <location>
        <position position="324"/>
    </location>
    <ligand>
        <name>FAD</name>
        <dbReference type="ChEBI" id="CHEBI:57692"/>
    </ligand>
</feature>
<sequence length="670" mass="72018">MRLNLKGLSLFPLLLATLSDGAIVQRDTPNYSAPNTAAPSSQYDYIVVGSGPGGGPLAARLAQAGFSVLLIDAGEDHGDDPVVQIPVFQAGASEYAPISWQFFVNHYADQTIAQRDSKFTYRMPDGRFWVGPDPPAGSQPLGVWYPRTGTLGGCAEHNAQILIYPSESDWNNIASLTGDSSWSASNMRKYWAKLENNQYLTPSPANKVGHGFSGWLDSSVSDPGPYFKDPTIVGMLQSAIESFGKVASKVLNYKSLVNSPTAANLAQFAAIDLNTASHSRDTASGVYQVPLSINNATKSRSSQRDLILDAAANFNLKLQLNTLVTKIIFDNSTVPRAIGVEYQTGRHLYRADPNADAGVVTGSGSFFANREVIVAGGVFNTPQLLKLSGIGPKAELAAHNIPLVHESPAVGTNMQDRYEVGVIAETPTDFTVWNGCTFGNTTDDACLIKWATDANDHGIYGGNTFAFGLTLASSVSDPTTNDLFTGGIPAIFKGYYPGWSNRTALNAHSWTWLTLKAHSRNNAGTVTLTSSDPRDVPAINFNYWTNGGDQDLQATYEGVQFTRKMLAAASNIVGPMTETWPGPAVQTEAQVKQWIKDEAWGHHASCTVPIGPSRDTKTSVLDSNFNVKGVRGLRVVDASVFPKIPSYYIVSAVYMISEKAADVIIADASH</sequence>
<feature type="domain" description="Glucose-methanol-choline oxidoreductase N-terminal" evidence="15">
    <location>
        <begin position="145"/>
        <end position="418"/>
    </location>
</feature>
<organism evidence="17 18">
    <name type="scientific">Pholiota conissans</name>
    <dbReference type="NCBI Taxonomy" id="109636"/>
    <lineage>
        <taxon>Eukaryota</taxon>
        <taxon>Fungi</taxon>
        <taxon>Dikarya</taxon>
        <taxon>Basidiomycota</taxon>
        <taxon>Agaricomycotina</taxon>
        <taxon>Agaricomycetes</taxon>
        <taxon>Agaricomycetidae</taxon>
        <taxon>Agaricales</taxon>
        <taxon>Agaricineae</taxon>
        <taxon>Strophariaceae</taxon>
        <taxon>Pholiota</taxon>
    </lineage>
</organism>
<dbReference type="EC" id="1.1.99.29" evidence="5"/>
<evidence type="ECO:0000256" key="9">
    <source>
        <dbReference type="ARBA" id="ARBA00034010"/>
    </source>
</evidence>
<comment type="cofactor">
    <cofactor evidence="1 13">
        <name>FAD</name>
        <dbReference type="ChEBI" id="CHEBI:57692"/>
    </cofactor>
</comment>
<comment type="function">
    <text evidence="7">Catalyzes the single-oxidation or sequential double oxidation reaction of carbohydrates primarily at carbon-2 and/or carbon-3 with the concomitant reduction of the flavin. The enzyme exhibits a broad sugar substrate specificity, oxidizing different aldopyranoses to the corresponding C-1, C-2, C-3 or C-1,2, C-2,3 and C-3,4 (di)dehydro sugars with substrate-specific regioselectivity. Accepts only a narrow range of electron acceptors such as substituted benzoquinones and complexed metal ions and reacts extremely slowly with O(2) as acceptor. May play a role in the natural recycling of plant matter by oxidizing all major monosaccharides in lignocellulose and by reducing quinone compounds or reactive radical species generated during lignin depolymerization.</text>
</comment>
<dbReference type="Proteomes" id="UP000807469">
    <property type="component" value="Unassembled WGS sequence"/>
</dbReference>
<evidence type="ECO:0000256" key="10">
    <source>
        <dbReference type="ARBA" id="ARBA00034029"/>
    </source>
</evidence>
<comment type="subunit">
    <text evidence="4">Monomer.</text>
</comment>
<dbReference type="GO" id="GO:0050660">
    <property type="term" value="F:flavin adenine dinucleotide binding"/>
    <property type="evidence" value="ECO:0007669"/>
    <property type="project" value="InterPro"/>
</dbReference>
<dbReference type="Pfam" id="PF05199">
    <property type="entry name" value="GMC_oxred_C"/>
    <property type="match status" value="1"/>
</dbReference>
<dbReference type="PIRSF" id="PIRSF000137">
    <property type="entry name" value="Alcohol_oxidase"/>
    <property type="match status" value="1"/>
</dbReference>
<keyword evidence="13" id="KW-0274">FAD</keyword>
<evidence type="ECO:0000256" key="6">
    <source>
        <dbReference type="ARBA" id="ARBA00022525"/>
    </source>
</evidence>
<dbReference type="OrthoDB" id="269227at2759"/>
<keyword evidence="6" id="KW-0964">Secreted</keyword>
<dbReference type="Gene3D" id="3.30.560.10">
    <property type="entry name" value="Glucose Oxidase, domain 3"/>
    <property type="match status" value="1"/>
</dbReference>
<evidence type="ECO:0000256" key="7">
    <source>
        <dbReference type="ARBA" id="ARBA00024699"/>
    </source>
</evidence>
<evidence type="ECO:0000313" key="18">
    <source>
        <dbReference type="Proteomes" id="UP000807469"/>
    </source>
</evidence>
<evidence type="ECO:0000256" key="5">
    <source>
        <dbReference type="ARBA" id="ARBA00013177"/>
    </source>
</evidence>
<dbReference type="InterPro" id="IPR007867">
    <property type="entry name" value="GMC_OxRtase_C"/>
</dbReference>
<comment type="catalytic activity">
    <reaction evidence="9">
        <text>pyranose + acceptor = pyranos-2,3-diulose + reduced acceptor.</text>
        <dbReference type="EC" id="1.1.99.29"/>
    </reaction>
</comment>
<evidence type="ECO:0000256" key="3">
    <source>
        <dbReference type="ARBA" id="ARBA00010790"/>
    </source>
</evidence>
<feature type="signal peptide" evidence="14">
    <location>
        <begin position="1"/>
        <end position="21"/>
    </location>
</feature>
<evidence type="ECO:0000256" key="2">
    <source>
        <dbReference type="ARBA" id="ARBA00004613"/>
    </source>
</evidence>
<evidence type="ECO:0000256" key="13">
    <source>
        <dbReference type="PIRSR" id="PIRSR000137-2"/>
    </source>
</evidence>
<evidence type="ECO:0000256" key="1">
    <source>
        <dbReference type="ARBA" id="ARBA00001974"/>
    </source>
</evidence>
<keyword evidence="13" id="KW-0285">Flavoprotein</keyword>
<dbReference type="EMBL" id="MU155184">
    <property type="protein sequence ID" value="KAF9481057.1"/>
    <property type="molecule type" value="Genomic_DNA"/>
</dbReference>
<dbReference type="SUPFAM" id="SSF51905">
    <property type="entry name" value="FAD/NAD(P)-binding domain"/>
    <property type="match status" value="1"/>
</dbReference>
<evidence type="ECO:0000256" key="4">
    <source>
        <dbReference type="ARBA" id="ARBA00011245"/>
    </source>
</evidence>
<reference evidence="17" key="1">
    <citation type="submission" date="2020-11" db="EMBL/GenBank/DDBJ databases">
        <authorList>
            <consortium name="DOE Joint Genome Institute"/>
            <person name="Ahrendt S."/>
            <person name="Riley R."/>
            <person name="Andreopoulos W."/>
            <person name="Labutti K."/>
            <person name="Pangilinan J."/>
            <person name="Ruiz-Duenas F.J."/>
            <person name="Barrasa J.M."/>
            <person name="Sanchez-Garcia M."/>
            <person name="Camarero S."/>
            <person name="Miyauchi S."/>
            <person name="Serrano A."/>
            <person name="Linde D."/>
            <person name="Babiker R."/>
            <person name="Drula E."/>
            <person name="Ayuso-Fernandez I."/>
            <person name="Pacheco R."/>
            <person name="Padilla G."/>
            <person name="Ferreira P."/>
            <person name="Barriuso J."/>
            <person name="Kellner H."/>
            <person name="Castanera R."/>
            <person name="Alfaro M."/>
            <person name="Ramirez L."/>
            <person name="Pisabarro A.G."/>
            <person name="Kuo A."/>
            <person name="Tritt A."/>
            <person name="Lipzen A."/>
            <person name="He G."/>
            <person name="Yan M."/>
            <person name="Ng V."/>
            <person name="Cullen D."/>
            <person name="Martin F."/>
            <person name="Rosso M.-N."/>
            <person name="Henrissat B."/>
            <person name="Hibbett D."/>
            <person name="Martinez A.T."/>
            <person name="Grigoriev I.V."/>
        </authorList>
    </citation>
    <scope>NUCLEOTIDE SEQUENCE</scope>
    <source>
        <strain evidence="17">CIRM-BRFM 674</strain>
    </source>
</reference>
<evidence type="ECO:0000259" key="16">
    <source>
        <dbReference type="Pfam" id="PF05199"/>
    </source>
</evidence>
<dbReference type="GO" id="GO:0005576">
    <property type="term" value="C:extracellular region"/>
    <property type="evidence" value="ECO:0007669"/>
    <property type="project" value="UniProtKB-SubCell"/>
</dbReference>
<accession>A0A9P6CVS2</accession>
<evidence type="ECO:0000256" key="14">
    <source>
        <dbReference type="SAM" id="SignalP"/>
    </source>
</evidence>
<evidence type="ECO:0000256" key="12">
    <source>
        <dbReference type="ARBA" id="ARBA00034059"/>
    </source>
</evidence>
<dbReference type="InterPro" id="IPR036188">
    <property type="entry name" value="FAD/NAD-bd_sf"/>
</dbReference>
<feature type="chain" id="PRO_5040466892" description="pyranose dehydrogenase (acceptor)" evidence="14">
    <location>
        <begin position="22"/>
        <end position="670"/>
    </location>
</feature>
<keyword evidence="14" id="KW-0732">Signal</keyword>
<protein>
    <recommendedName>
        <fullName evidence="5">pyranose dehydrogenase (acceptor)</fullName>
        <ecNumber evidence="5">1.1.99.29</ecNumber>
    </recommendedName>
</protein>
<comment type="catalytic activity">
    <reaction evidence="8">
        <text>pyranose + acceptor = pyranos-2-ulose + reduced acceptor.</text>
        <dbReference type="EC" id="1.1.99.29"/>
    </reaction>
</comment>
<comment type="catalytic activity">
    <reaction evidence="12">
        <text>a pyranoside + acceptor = a pyranosid-3,4-diulose + reduced acceptor.</text>
        <dbReference type="EC" id="1.1.99.29"/>
    </reaction>
</comment>
<comment type="subcellular location">
    <subcellularLocation>
        <location evidence="2">Secreted</location>
    </subcellularLocation>
</comment>
<feature type="domain" description="Glucose-methanol-choline oxidoreductase C-terminal" evidence="16">
    <location>
        <begin position="522"/>
        <end position="656"/>
    </location>
</feature>
<gene>
    <name evidence="17" type="ORF">BDN70DRAFT_893630</name>
</gene>
<dbReference type="GO" id="GO:0033718">
    <property type="term" value="F:pyranose dehydrogenase (acceptor) activity"/>
    <property type="evidence" value="ECO:0007669"/>
    <property type="project" value="UniProtKB-EC"/>
</dbReference>
<comment type="catalytic activity">
    <reaction evidence="11">
        <text>a pyranoside + acceptor = a pyranosid-3-ulose + reduced acceptor.</text>
        <dbReference type="EC" id="1.1.99.29"/>
    </reaction>
</comment>
<evidence type="ECO:0000259" key="15">
    <source>
        <dbReference type="Pfam" id="PF00732"/>
    </source>
</evidence>
<evidence type="ECO:0000313" key="17">
    <source>
        <dbReference type="EMBL" id="KAF9481057.1"/>
    </source>
</evidence>
<dbReference type="AlphaFoldDB" id="A0A9P6CVS2"/>
<evidence type="ECO:0000256" key="8">
    <source>
        <dbReference type="ARBA" id="ARBA00033986"/>
    </source>
</evidence>
<comment type="catalytic activity">
    <reaction evidence="10">
        <text>pyranose + acceptor = pyranos-3-ulose + reduced acceptor.</text>
        <dbReference type="EC" id="1.1.99.29"/>
    </reaction>
</comment>